<dbReference type="GO" id="GO:0046872">
    <property type="term" value="F:metal ion binding"/>
    <property type="evidence" value="ECO:0007669"/>
    <property type="project" value="UniProtKB-KW"/>
</dbReference>
<dbReference type="Gene3D" id="3.60.15.10">
    <property type="entry name" value="Ribonuclease Z/Hydroxyacylglutathione hydrolase-like"/>
    <property type="match status" value="1"/>
</dbReference>
<evidence type="ECO:0000313" key="6">
    <source>
        <dbReference type="EMBL" id="MBO8469883.1"/>
    </source>
</evidence>
<evidence type="ECO:0000259" key="5">
    <source>
        <dbReference type="SMART" id="SM00849"/>
    </source>
</evidence>
<accession>A0A9D9IC47</accession>
<feature type="domain" description="Metallo-beta-lactamase" evidence="5">
    <location>
        <begin position="14"/>
        <end position="170"/>
    </location>
</feature>
<keyword evidence="4" id="KW-0862">Zinc</keyword>
<dbReference type="AlphaFoldDB" id="A0A9D9IC47"/>
<dbReference type="GO" id="GO:0016787">
    <property type="term" value="F:hydrolase activity"/>
    <property type="evidence" value="ECO:0007669"/>
    <property type="project" value="UniProtKB-KW"/>
</dbReference>
<organism evidence="6 7">
    <name type="scientific">Candidatus Ornithospirochaeta stercoravium</name>
    <dbReference type="NCBI Taxonomy" id="2840897"/>
    <lineage>
        <taxon>Bacteria</taxon>
        <taxon>Pseudomonadati</taxon>
        <taxon>Spirochaetota</taxon>
        <taxon>Spirochaetia</taxon>
        <taxon>Spirochaetales</taxon>
        <taxon>Spirochaetaceae</taxon>
        <taxon>Spirochaetaceae incertae sedis</taxon>
        <taxon>Candidatus Ornithospirochaeta</taxon>
    </lineage>
</organism>
<dbReference type="InterPro" id="IPR036866">
    <property type="entry name" value="RibonucZ/Hydroxyglut_hydro"/>
</dbReference>
<dbReference type="Proteomes" id="UP000810292">
    <property type="component" value="Unassembled WGS sequence"/>
</dbReference>
<evidence type="ECO:0000256" key="4">
    <source>
        <dbReference type="ARBA" id="ARBA00022833"/>
    </source>
</evidence>
<dbReference type="SMART" id="SM00849">
    <property type="entry name" value="Lactamase_B"/>
    <property type="match status" value="1"/>
</dbReference>
<reference evidence="6" key="2">
    <citation type="journal article" date="2021" name="PeerJ">
        <title>Extensive microbial diversity within the chicken gut microbiome revealed by metagenomics and culture.</title>
        <authorList>
            <person name="Gilroy R."/>
            <person name="Ravi A."/>
            <person name="Getino M."/>
            <person name="Pursley I."/>
            <person name="Horton D.L."/>
            <person name="Alikhan N.F."/>
            <person name="Baker D."/>
            <person name="Gharbi K."/>
            <person name="Hall N."/>
            <person name="Watson M."/>
            <person name="Adriaenssens E.M."/>
            <person name="Foster-Nyarko E."/>
            <person name="Jarju S."/>
            <person name="Secka A."/>
            <person name="Antonio M."/>
            <person name="Oren A."/>
            <person name="Chaudhuri R.R."/>
            <person name="La Ragione R."/>
            <person name="Hildebrand F."/>
            <person name="Pallen M.J."/>
        </authorList>
    </citation>
    <scope>NUCLEOTIDE SEQUENCE</scope>
    <source>
        <strain evidence="6">14700</strain>
    </source>
</reference>
<dbReference type="InterPro" id="IPR051453">
    <property type="entry name" value="MBL_Glyoxalase_II"/>
</dbReference>
<dbReference type="InterPro" id="IPR001279">
    <property type="entry name" value="Metallo-B-lactamas"/>
</dbReference>
<evidence type="ECO:0000256" key="1">
    <source>
        <dbReference type="ARBA" id="ARBA00001947"/>
    </source>
</evidence>
<dbReference type="EMBL" id="JADIMF010000147">
    <property type="protein sequence ID" value="MBO8469883.1"/>
    <property type="molecule type" value="Genomic_DNA"/>
</dbReference>
<comment type="cofactor">
    <cofactor evidence="1">
        <name>Zn(2+)</name>
        <dbReference type="ChEBI" id="CHEBI:29105"/>
    </cofactor>
</comment>
<reference evidence="6" key="1">
    <citation type="submission" date="2020-10" db="EMBL/GenBank/DDBJ databases">
        <authorList>
            <person name="Gilroy R."/>
        </authorList>
    </citation>
    <scope>NUCLEOTIDE SEQUENCE</scope>
    <source>
        <strain evidence="6">14700</strain>
    </source>
</reference>
<evidence type="ECO:0000256" key="2">
    <source>
        <dbReference type="ARBA" id="ARBA00022723"/>
    </source>
</evidence>
<gene>
    <name evidence="6" type="ORF">IAA72_08885</name>
</gene>
<keyword evidence="2" id="KW-0479">Metal-binding</keyword>
<protein>
    <submittedName>
        <fullName evidence="6">MBL fold metallo-hydrolase</fullName>
    </submittedName>
</protein>
<dbReference type="PANTHER" id="PTHR46233">
    <property type="entry name" value="HYDROXYACYLGLUTATHIONE HYDROLASE GLOC"/>
    <property type="match status" value="1"/>
</dbReference>
<keyword evidence="3" id="KW-0378">Hydrolase</keyword>
<dbReference type="PANTHER" id="PTHR46233:SF3">
    <property type="entry name" value="HYDROXYACYLGLUTATHIONE HYDROLASE GLOC"/>
    <property type="match status" value="1"/>
</dbReference>
<sequence length="201" mass="22171">MHMKIIPHFSAEGLSNEYLIVDDEENGIIVDPAHVDGELLEIIEKMCNRLVAVLITHKHQSHTAGLGTLLKIYNLDVYAFEKSINGIKTIQFKDGETKRIGSLDVKALLIPGHSMDSLVYSIDGAIFTGDTLSSGSVAMTESFVEKELLIKSLERKIMCLPDNTLIFPGHGAPSKLRIEKMLNQDMLESEAATTGKAYRLS</sequence>
<dbReference type="SUPFAM" id="SSF56281">
    <property type="entry name" value="Metallo-hydrolase/oxidoreductase"/>
    <property type="match status" value="1"/>
</dbReference>
<dbReference type="Pfam" id="PF00753">
    <property type="entry name" value="Lactamase_B"/>
    <property type="match status" value="1"/>
</dbReference>
<name>A0A9D9IC47_9SPIO</name>
<evidence type="ECO:0000256" key="3">
    <source>
        <dbReference type="ARBA" id="ARBA00022801"/>
    </source>
</evidence>
<proteinExistence type="predicted"/>
<evidence type="ECO:0000313" key="7">
    <source>
        <dbReference type="Proteomes" id="UP000810292"/>
    </source>
</evidence>
<comment type="caution">
    <text evidence="6">The sequence shown here is derived from an EMBL/GenBank/DDBJ whole genome shotgun (WGS) entry which is preliminary data.</text>
</comment>